<keyword evidence="9 11" id="KW-0030">Aminoacyl-tRNA synthetase</keyword>
<feature type="domain" description="Arginyl tRNA synthetase N-terminal" evidence="14">
    <location>
        <begin position="4"/>
        <end position="92"/>
    </location>
</feature>
<dbReference type="RefSeq" id="WP_073385760.1">
    <property type="nucleotide sequence ID" value="NZ_FQVU01000001.1"/>
</dbReference>
<dbReference type="SUPFAM" id="SSF52374">
    <property type="entry name" value="Nucleotidylyl transferase"/>
    <property type="match status" value="1"/>
</dbReference>
<keyword evidence="8 11" id="KW-0648">Protein biosynthesis</keyword>
<dbReference type="SUPFAM" id="SSF47323">
    <property type="entry name" value="Anticodon-binding domain of a subclass of class I aminoacyl-tRNA synthetases"/>
    <property type="match status" value="1"/>
</dbReference>
<comment type="similarity">
    <text evidence="2 11 12">Belongs to the class-I aminoacyl-tRNA synthetase family.</text>
</comment>
<comment type="subcellular location">
    <subcellularLocation>
        <location evidence="1 11">Cytoplasm</location>
    </subcellularLocation>
</comment>
<evidence type="ECO:0000256" key="6">
    <source>
        <dbReference type="ARBA" id="ARBA00022741"/>
    </source>
</evidence>
<dbReference type="InterPro" id="IPR005148">
    <property type="entry name" value="Arg-tRNA-synth_N"/>
</dbReference>
<dbReference type="STRING" id="1206085.SAMN05443575_0625"/>
<keyword evidence="6 11" id="KW-0547">Nucleotide-binding</keyword>
<dbReference type="Pfam" id="PF03485">
    <property type="entry name" value="Arg_tRNA_synt_N"/>
    <property type="match status" value="1"/>
</dbReference>
<evidence type="ECO:0000256" key="5">
    <source>
        <dbReference type="ARBA" id="ARBA00022598"/>
    </source>
</evidence>
<evidence type="ECO:0000256" key="1">
    <source>
        <dbReference type="ARBA" id="ARBA00004496"/>
    </source>
</evidence>
<dbReference type="AlphaFoldDB" id="A0A1M5DM72"/>
<dbReference type="InterPro" id="IPR008909">
    <property type="entry name" value="DALR_anticod-bd"/>
</dbReference>
<dbReference type="NCBIfam" id="TIGR00456">
    <property type="entry name" value="argS"/>
    <property type="match status" value="1"/>
</dbReference>
<keyword evidence="4 11" id="KW-0963">Cytoplasm</keyword>
<proteinExistence type="inferred from homology"/>
<evidence type="ECO:0000256" key="11">
    <source>
        <dbReference type="HAMAP-Rule" id="MF_00123"/>
    </source>
</evidence>
<comment type="subunit">
    <text evidence="3 11">Monomer.</text>
</comment>
<dbReference type="Pfam" id="PF05746">
    <property type="entry name" value="DALR_1"/>
    <property type="match status" value="1"/>
</dbReference>
<keyword evidence="7 11" id="KW-0067">ATP-binding</keyword>
<dbReference type="InterPro" id="IPR035684">
    <property type="entry name" value="ArgRS_core"/>
</dbReference>
<evidence type="ECO:0000256" key="9">
    <source>
        <dbReference type="ARBA" id="ARBA00023146"/>
    </source>
</evidence>
<dbReference type="EMBL" id="FQVU01000001">
    <property type="protein sequence ID" value="SHF67991.1"/>
    <property type="molecule type" value="Genomic_DNA"/>
</dbReference>
<dbReference type="InterPro" id="IPR014729">
    <property type="entry name" value="Rossmann-like_a/b/a_fold"/>
</dbReference>
<evidence type="ECO:0000256" key="12">
    <source>
        <dbReference type="RuleBase" id="RU363038"/>
    </source>
</evidence>
<evidence type="ECO:0000259" key="13">
    <source>
        <dbReference type="SMART" id="SM00836"/>
    </source>
</evidence>
<keyword evidence="5 11" id="KW-0436">Ligase</keyword>
<evidence type="ECO:0000313" key="16">
    <source>
        <dbReference type="Proteomes" id="UP000186132"/>
    </source>
</evidence>
<dbReference type="SUPFAM" id="SSF55190">
    <property type="entry name" value="Arginyl-tRNA synthetase (ArgRS), N-terminal 'additional' domain"/>
    <property type="match status" value="1"/>
</dbReference>
<evidence type="ECO:0000256" key="3">
    <source>
        <dbReference type="ARBA" id="ARBA00011245"/>
    </source>
</evidence>
<dbReference type="EC" id="6.1.1.19" evidence="11"/>
<dbReference type="InterPro" id="IPR009080">
    <property type="entry name" value="tRNAsynth_Ia_anticodon-bd"/>
</dbReference>
<gene>
    <name evidence="11" type="primary">argS</name>
    <name evidence="15" type="ORF">SAMN05443575_0625</name>
</gene>
<protein>
    <recommendedName>
        <fullName evidence="11">Arginine--tRNA ligase</fullName>
        <ecNumber evidence="11">6.1.1.19</ecNumber>
    </recommendedName>
    <alternativeName>
        <fullName evidence="11">Arginyl-tRNA synthetase</fullName>
        <shortName evidence="11">ArgRS</shortName>
    </alternativeName>
</protein>
<evidence type="ECO:0000259" key="14">
    <source>
        <dbReference type="SMART" id="SM01016"/>
    </source>
</evidence>
<dbReference type="HAMAP" id="MF_00123">
    <property type="entry name" value="Arg_tRNA_synth"/>
    <property type="match status" value="1"/>
</dbReference>
<dbReference type="GO" id="GO:0006420">
    <property type="term" value="P:arginyl-tRNA aminoacylation"/>
    <property type="evidence" value="ECO:0007669"/>
    <property type="project" value="UniProtKB-UniRule"/>
</dbReference>
<dbReference type="PRINTS" id="PR01038">
    <property type="entry name" value="TRNASYNTHARG"/>
</dbReference>
<sequence>MTPADLAAAVRAAVTAAVEAGELAGTVPDEVVIERPKNPEHGDYATNVALRLAKPAGRPPREVADVLAARLRDVEGIAKVDVAGPGFLNLTLAADALGELARQIVGAGAGYGASTEFAGQHLNLEFVSANPTGPIHIGAVRWAAVGDALARVLQAAGASVAREYYFNDAGSQIERFARTLREVANGRPVPEDGYAGAYIDEIAADVAAANPGVLDLPPDEQTEVFRRDGVERMFAEIKSSLAGFGVDFDVYFNERDLHARGGLQLAVDRLREQGNVYEQDGATWLRTTDHGDDKDRVLVRSDGEWTYFAGDVAYYLDKRDRGFDKVVIMLGADHHGYIGRLRAMATCFGDDPDQTLEILIGQLVNLVKDGQPLKMSKRAGTTIVLADLVDAVGPDAARYALVRYSVDQSIDLDLDAWAKRTNDNPVYYVQYAHARTRNVARNAASYGIGLDVFEPDTLDHAADAALLTALGEFPRAVTKAAELRAPHRVAHYLENLAGVYHRWYDTDECRVTPKGDAEITPGNRTRAWLNEAAATVLANGLGLLGVGAPERM</sequence>
<evidence type="ECO:0000256" key="4">
    <source>
        <dbReference type="ARBA" id="ARBA00022490"/>
    </source>
</evidence>
<dbReference type="Gene3D" id="3.40.50.620">
    <property type="entry name" value="HUPs"/>
    <property type="match status" value="1"/>
</dbReference>
<evidence type="ECO:0000256" key="2">
    <source>
        <dbReference type="ARBA" id="ARBA00005594"/>
    </source>
</evidence>
<evidence type="ECO:0000256" key="10">
    <source>
        <dbReference type="ARBA" id="ARBA00049339"/>
    </source>
</evidence>
<comment type="caution">
    <text evidence="11">Lacks conserved residue(s) required for the propagation of feature annotation.</text>
</comment>
<dbReference type="PANTHER" id="PTHR11956">
    <property type="entry name" value="ARGINYL-TRNA SYNTHETASE"/>
    <property type="match status" value="1"/>
</dbReference>
<feature type="domain" description="DALR anticodon binding" evidence="13">
    <location>
        <begin position="429"/>
        <end position="552"/>
    </location>
</feature>
<dbReference type="OrthoDB" id="9803211at2"/>
<evidence type="ECO:0000313" key="15">
    <source>
        <dbReference type="EMBL" id="SHF67991.1"/>
    </source>
</evidence>
<evidence type="ECO:0000256" key="7">
    <source>
        <dbReference type="ARBA" id="ARBA00022840"/>
    </source>
</evidence>
<reference evidence="15 16" key="1">
    <citation type="submission" date="2016-11" db="EMBL/GenBank/DDBJ databases">
        <authorList>
            <person name="Jaros S."/>
            <person name="Januszkiewicz K."/>
            <person name="Wedrychowicz H."/>
        </authorList>
    </citation>
    <scope>NUCLEOTIDE SEQUENCE [LARGE SCALE GENOMIC DNA]</scope>
    <source>
        <strain evidence="15 16">DSM 45627</strain>
    </source>
</reference>
<dbReference type="Proteomes" id="UP000186132">
    <property type="component" value="Unassembled WGS sequence"/>
</dbReference>
<name>A0A1M5DM72_9ACTN</name>
<dbReference type="InterPro" id="IPR036695">
    <property type="entry name" value="Arg-tRNA-synth_N_sf"/>
</dbReference>
<accession>A0A1M5DM72</accession>
<dbReference type="Pfam" id="PF00750">
    <property type="entry name" value="tRNA-synt_1d"/>
    <property type="match status" value="1"/>
</dbReference>
<comment type="catalytic activity">
    <reaction evidence="10 11">
        <text>tRNA(Arg) + L-arginine + ATP = L-arginyl-tRNA(Arg) + AMP + diphosphate</text>
        <dbReference type="Rhea" id="RHEA:20301"/>
        <dbReference type="Rhea" id="RHEA-COMP:9658"/>
        <dbReference type="Rhea" id="RHEA-COMP:9673"/>
        <dbReference type="ChEBI" id="CHEBI:30616"/>
        <dbReference type="ChEBI" id="CHEBI:32682"/>
        <dbReference type="ChEBI" id="CHEBI:33019"/>
        <dbReference type="ChEBI" id="CHEBI:78442"/>
        <dbReference type="ChEBI" id="CHEBI:78513"/>
        <dbReference type="ChEBI" id="CHEBI:456215"/>
        <dbReference type="EC" id="6.1.1.19"/>
    </reaction>
</comment>
<dbReference type="FunFam" id="3.40.50.620:FF:000062">
    <property type="entry name" value="Arginine--tRNA ligase"/>
    <property type="match status" value="1"/>
</dbReference>
<dbReference type="SMART" id="SM01016">
    <property type="entry name" value="Arg_tRNA_synt_N"/>
    <property type="match status" value="1"/>
</dbReference>
<dbReference type="PANTHER" id="PTHR11956:SF5">
    <property type="entry name" value="ARGININE--TRNA LIGASE, CYTOPLASMIC"/>
    <property type="match status" value="1"/>
</dbReference>
<dbReference type="GO" id="GO:0005737">
    <property type="term" value="C:cytoplasm"/>
    <property type="evidence" value="ECO:0007669"/>
    <property type="project" value="UniProtKB-SubCell"/>
</dbReference>
<dbReference type="Gene3D" id="1.10.730.10">
    <property type="entry name" value="Isoleucyl-tRNA Synthetase, Domain 1"/>
    <property type="match status" value="1"/>
</dbReference>
<dbReference type="Gene3D" id="3.30.1360.70">
    <property type="entry name" value="Arginyl tRNA synthetase N-terminal domain"/>
    <property type="match status" value="1"/>
</dbReference>
<evidence type="ECO:0000256" key="8">
    <source>
        <dbReference type="ARBA" id="ARBA00022917"/>
    </source>
</evidence>
<dbReference type="CDD" id="cd00671">
    <property type="entry name" value="ArgRS_core"/>
    <property type="match status" value="1"/>
</dbReference>
<dbReference type="GO" id="GO:0004814">
    <property type="term" value="F:arginine-tRNA ligase activity"/>
    <property type="evidence" value="ECO:0007669"/>
    <property type="project" value="UniProtKB-UniRule"/>
</dbReference>
<dbReference type="SMART" id="SM00836">
    <property type="entry name" value="DALR_1"/>
    <property type="match status" value="1"/>
</dbReference>
<dbReference type="InterPro" id="IPR001278">
    <property type="entry name" value="Arg-tRNA-ligase"/>
</dbReference>
<organism evidence="15 16">
    <name type="scientific">Jatrophihabitans endophyticus</name>
    <dbReference type="NCBI Taxonomy" id="1206085"/>
    <lineage>
        <taxon>Bacteria</taxon>
        <taxon>Bacillati</taxon>
        <taxon>Actinomycetota</taxon>
        <taxon>Actinomycetes</taxon>
        <taxon>Jatrophihabitantales</taxon>
        <taxon>Jatrophihabitantaceae</taxon>
        <taxon>Jatrophihabitans</taxon>
    </lineage>
</organism>
<dbReference type="GO" id="GO:0005524">
    <property type="term" value="F:ATP binding"/>
    <property type="evidence" value="ECO:0007669"/>
    <property type="project" value="UniProtKB-UniRule"/>
</dbReference>
<keyword evidence="16" id="KW-1185">Reference proteome</keyword>